<feature type="domain" description="Aminoglycoside phosphotransferase" evidence="2">
    <location>
        <begin position="68"/>
        <end position="314"/>
    </location>
</feature>
<evidence type="ECO:0000313" key="3">
    <source>
        <dbReference type="EMBL" id="KAK1767664.1"/>
    </source>
</evidence>
<dbReference type="Proteomes" id="UP001244011">
    <property type="component" value="Unassembled WGS sequence"/>
</dbReference>
<dbReference type="InterPro" id="IPR051678">
    <property type="entry name" value="AGP_Transferase"/>
</dbReference>
<feature type="region of interest" description="Disordered" evidence="1">
    <location>
        <begin position="491"/>
        <end position="541"/>
    </location>
</feature>
<evidence type="ECO:0000259" key="2">
    <source>
        <dbReference type="Pfam" id="PF01636"/>
    </source>
</evidence>
<dbReference type="InterPro" id="IPR002575">
    <property type="entry name" value="Aminoglycoside_PTrfase"/>
</dbReference>
<reference evidence="3" key="1">
    <citation type="submission" date="2023-06" db="EMBL/GenBank/DDBJ databases">
        <title>Genome-scale phylogeny and comparative genomics of the fungal order Sordariales.</title>
        <authorList>
            <consortium name="Lawrence Berkeley National Laboratory"/>
            <person name="Hensen N."/>
            <person name="Bonometti L."/>
            <person name="Westerberg I."/>
            <person name="Brannstrom I.O."/>
            <person name="Guillou S."/>
            <person name="Cros-Aarteil S."/>
            <person name="Calhoun S."/>
            <person name="Haridas S."/>
            <person name="Kuo A."/>
            <person name="Mondo S."/>
            <person name="Pangilinan J."/>
            <person name="Riley R."/>
            <person name="Labutti K."/>
            <person name="Andreopoulos B."/>
            <person name="Lipzen A."/>
            <person name="Chen C."/>
            <person name="Yanf M."/>
            <person name="Daum C."/>
            <person name="Ng V."/>
            <person name="Clum A."/>
            <person name="Steindorff A."/>
            <person name="Ohm R."/>
            <person name="Martin F."/>
            <person name="Silar P."/>
            <person name="Natvig D."/>
            <person name="Lalanne C."/>
            <person name="Gautier V."/>
            <person name="Ament-Velasquez S.L."/>
            <person name="Kruys A."/>
            <person name="Hutchinson M.I."/>
            <person name="Powell A.J."/>
            <person name="Barry K."/>
            <person name="Miller A.N."/>
            <person name="Grigoriev I.V."/>
            <person name="Debuchy R."/>
            <person name="Gladieux P."/>
            <person name="Thoren M.H."/>
            <person name="Johannesson H."/>
        </authorList>
    </citation>
    <scope>NUCLEOTIDE SEQUENCE</scope>
    <source>
        <strain evidence="3">8032-3</strain>
    </source>
</reference>
<accession>A0AAJ0C041</accession>
<proteinExistence type="predicted"/>
<evidence type="ECO:0000313" key="4">
    <source>
        <dbReference type="Proteomes" id="UP001244011"/>
    </source>
</evidence>
<dbReference type="AlphaFoldDB" id="A0AAJ0C041"/>
<dbReference type="Pfam" id="PF01636">
    <property type="entry name" value="APH"/>
    <property type="match status" value="1"/>
</dbReference>
<dbReference type="InterPro" id="IPR011009">
    <property type="entry name" value="Kinase-like_dom_sf"/>
</dbReference>
<dbReference type="PANTHER" id="PTHR21310">
    <property type="entry name" value="AMINOGLYCOSIDE PHOSPHOTRANSFERASE-RELATED-RELATED"/>
    <property type="match status" value="1"/>
</dbReference>
<keyword evidence="4" id="KW-1185">Reference proteome</keyword>
<dbReference type="GeneID" id="85310054"/>
<name>A0AAJ0C041_9PEZI</name>
<comment type="caution">
    <text evidence="3">The sequence shown here is derived from an EMBL/GenBank/DDBJ whole genome shotgun (WGS) entry which is preliminary data.</text>
</comment>
<dbReference type="PANTHER" id="PTHR21310:SF15">
    <property type="entry name" value="AMINOGLYCOSIDE PHOSPHOTRANSFERASE DOMAIN-CONTAINING PROTEIN"/>
    <property type="match status" value="1"/>
</dbReference>
<dbReference type="RefSeq" id="XP_060283877.1">
    <property type="nucleotide sequence ID" value="XM_060426867.1"/>
</dbReference>
<gene>
    <name evidence="3" type="ORF">QBC33DRAFT_52603</name>
</gene>
<dbReference type="EMBL" id="MU839007">
    <property type="protein sequence ID" value="KAK1767664.1"/>
    <property type="molecule type" value="Genomic_DNA"/>
</dbReference>
<feature type="compositionally biased region" description="Polar residues" evidence="1">
    <location>
        <begin position="516"/>
        <end position="534"/>
    </location>
</feature>
<feature type="compositionally biased region" description="Polar residues" evidence="1">
    <location>
        <begin position="496"/>
        <end position="508"/>
    </location>
</feature>
<organism evidence="3 4">
    <name type="scientific">Phialemonium atrogriseum</name>
    <dbReference type="NCBI Taxonomy" id="1093897"/>
    <lineage>
        <taxon>Eukaryota</taxon>
        <taxon>Fungi</taxon>
        <taxon>Dikarya</taxon>
        <taxon>Ascomycota</taxon>
        <taxon>Pezizomycotina</taxon>
        <taxon>Sordariomycetes</taxon>
        <taxon>Sordariomycetidae</taxon>
        <taxon>Cephalothecales</taxon>
        <taxon>Cephalothecaceae</taxon>
        <taxon>Phialemonium</taxon>
    </lineage>
</organism>
<dbReference type="SUPFAM" id="SSF56112">
    <property type="entry name" value="Protein kinase-like (PK-like)"/>
    <property type="match status" value="1"/>
</dbReference>
<dbReference type="Gene3D" id="3.30.200.20">
    <property type="entry name" value="Phosphorylase Kinase, domain 1"/>
    <property type="match status" value="1"/>
</dbReference>
<evidence type="ECO:0000256" key="1">
    <source>
        <dbReference type="SAM" id="MobiDB-lite"/>
    </source>
</evidence>
<protein>
    <recommendedName>
        <fullName evidence="2">Aminoglycoside phosphotransferase domain-containing protein</fullName>
    </recommendedName>
</protein>
<sequence length="541" mass="62374">MRNRVVHEQTIRDREDFIKSIDPGVICSLASSYHDKRPCRIFKTATHGSFNVCLFVEFDPVPAGGGLERWVIRIPFPKRVPWVDEKIETEVATMMYVAENTTIPIPQVRAWSYATESPISLAFIIMDYVEGTTLDALEFCRSDMWGYRCGQRSRPLTRVYNQLADLYIQLRSLEFPRIGALGLPTKESPGIAVRHRPMPIEVILQETEGLDPTVFFPQNTTFTTSTEYIGALVKLANNQLSKSKDPDFDTRKRDARKVMFAYQQFSHYVNNYWIKGGCESNNGPFVLMHGDLSMHGNNLLWDQNLNLVAVLDWEWSYTVPQQCFVPPVWLTGFDPEPVFHLTYIGLPLYQIEMTYFCQEIARRADKYWPLSPLSKQWLALDKWPHYLIVMALLYPETIYDVWWHFLTYKLNGVNKRSVESMKRHNEKAAELVDRYFEVSKPAQDLLQRKLSEQKHFDKECDEYIDQNGGQPRDCQCQSCQKQREHFRVLRKLPSRSPLSNTMTTSDSFASLDDSGADNSGLEQSGSNESASATYGSPEPET</sequence>